<dbReference type="OrthoDB" id="5701146at2"/>
<organism evidence="1 2">
    <name type="scientific">Flavobacterium arcticum</name>
    <dbReference type="NCBI Taxonomy" id="1784713"/>
    <lineage>
        <taxon>Bacteria</taxon>
        <taxon>Pseudomonadati</taxon>
        <taxon>Bacteroidota</taxon>
        <taxon>Flavobacteriia</taxon>
        <taxon>Flavobacteriales</taxon>
        <taxon>Flavobacteriaceae</taxon>
        <taxon>Flavobacterium</taxon>
    </lineage>
</organism>
<evidence type="ECO:0000313" key="1">
    <source>
        <dbReference type="EMBL" id="AXG75084.1"/>
    </source>
</evidence>
<dbReference type="Proteomes" id="UP000253951">
    <property type="component" value="Chromosome"/>
</dbReference>
<reference evidence="1 2" key="1">
    <citation type="submission" date="2018-07" db="EMBL/GenBank/DDBJ databases">
        <title>Complete genome sequence of Flavobacterium arcticum type strain SM1502T.</title>
        <authorList>
            <person name="Li Y."/>
            <person name="Li D.-D."/>
        </authorList>
    </citation>
    <scope>NUCLEOTIDE SEQUENCE [LARGE SCALE GENOMIC DNA]</scope>
    <source>
        <strain evidence="1 2">SM1502</strain>
    </source>
</reference>
<protein>
    <submittedName>
        <fullName evidence="1">Uncharacterized protein</fullName>
    </submittedName>
</protein>
<name>A0A345HES4_9FLAO</name>
<dbReference type="KEGG" id="fat:DVK85_12935"/>
<evidence type="ECO:0000313" key="2">
    <source>
        <dbReference type="Proteomes" id="UP000253951"/>
    </source>
</evidence>
<dbReference type="AlphaFoldDB" id="A0A345HES4"/>
<proteinExistence type="predicted"/>
<dbReference type="RefSeq" id="WP_114678842.1">
    <property type="nucleotide sequence ID" value="NZ_CP031188.1"/>
</dbReference>
<accession>A0A345HES4</accession>
<dbReference type="EMBL" id="CP031188">
    <property type="protein sequence ID" value="AXG75084.1"/>
    <property type="molecule type" value="Genomic_DNA"/>
</dbReference>
<sequence length="145" mass="17252">MKINLKRGIAELEFGMLPKNVEALYGKPDKKYKDDDKNIIYLYNDKKLRLTFYEDELFRLGYIIASHPELEIFSMPCIGQEWETIQPKLKENKIKGFENEVFDSLDNYFNEDNWIIFVVEFGEVVRVELGAVISNQDEFEWYFKG</sequence>
<keyword evidence="2" id="KW-1185">Reference proteome</keyword>
<gene>
    <name evidence="1" type="ORF">DVK85_12935</name>
</gene>